<feature type="region of interest" description="Disordered" evidence="1">
    <location>
        <begin position="31"/>
        <end position="52"/>
    </location>
</feature>
<dbReference type="PANTHER" id="PTHR34239">
    <property type="entry name" value="APPLE DOMAIN-CONTAINING PROTEIN"/>
    <property type="match status" value="1"/>
</dbReference>
<evidence type="ECO:0000256" key="1">
    <source>
        <dbReference type="SAM" id="MobiDB-lite"/>
    </source>
</evidence>
<sequence>MSSKMKKRGPEEDKNINLEKRMERLEKMLLERLPVQEEDGGHRAKKRKIGKYDSDESLDSADFYGTDVEEEEEDMLVDCLGEKPESAKNKGLNIHSQIQTRWEYILKKGLSKEQKTELINKYPTPENCNSLVAPKINPEISITMSEALMKTDNYYLIHHKICLEQACVLWDWL</sequence>
<feature type="region of interest" description="Disordered" evidence="1">
    <location>
        <begin position="1"/>
        <end position="20"/>
    </location>
</feature>
<keyword evidence="3" id="KW-1185">Reference proteome</keyword>
<dbReference type="OrthoDB" id="6759260at2759"/>
<proteinExistence type="predicted"/>
<accession>A0A9P0AXT0</accession>
<evidence type="ECO:0000313" key="2">
    <source>
        <dbReference type="EMBL" id="CAH0551122.1"/>
    </source>
</evidence>
<protein>
    <submittedName>
        <fullName evidence="2">Uncharacterized protein</fullName>
    </submittedName>
</protein>
<reference evidence="2" key="1">
    <citation type="submission" date="2021-12" db="EMBL/GenBank/DDBJ databases">
        <authorList>
            <person name="King R."/>
        </authorList>
    </citation>
    <scope>NUCLEOTIDE SEQUENCE</scope>
</reference>
<organism evidence="2 3">
    <name type="scientific">Brassicogethes aeneus</name>
    <name type="common">Rape pollen beetle</name>
    <name type="synonym">Meligethes aeneus</name>
    <dbReference type="NCBI Taxonomy" id="1431903"/>
    <lineage>
        <taxon>Eukaryota</taxon>
        <taxon>Metazoa</taxon>
        <taxon>Ecdysozoa</taxon>
        <taxon>Arthropoda</taxon>
        <taxon>Hexapoda</taxon>
        <taxon>Insecta</taxon>
        <taxon>Pterygota</taxon>
        <taxon>Neoptera</taxon>
        <taxon>Endopterygota</taxon>
        <taxon>Coleoptera</taxon>
        <taxon>Polyphaga</taxon>
        <taxon>Cucujiformia</taxon>
        <taxon>Nitidulidae</taxon>
        <taxon>Meligethinae</taxon>
        <taxon>Brassicogethes</taxon>
    </lineage>
</organism>
<gene>
    <name evidence="2" type="ORF">MELIAE_LOCUS3801</name>
</gene>
<dbReference type="EMBL" id="OV121133">
    <property type="protein sequence ID" value="CAH0551122.1"/>
    <property type="molecule type" value="Genomic_DNA"/>
</dbReference>
<dbReference type="Proteomes" id="UP001154078">
    <property type="component" value="Chromosome 2"/>
</dbReference>
<name>A0A9P0AXT0_BRAAE</name>
<feature type="compositionally biased region" description="Basic and acidic residues" evidence="1">
    <location>
        <begin position="8"/>
        <end position="20"/>
    </location>
</feature>
<dbReference type="AlphaFoldDB" id="A0A9P0AXT0"/>
<evidence type="ECO:0000313" key="3">
    <source>
        <dbReference type="Proteomes" id="UP001154078"/>
    </source>
</evidence>
<dbReference type="PANTHER" id="PTHR34239:SF2">
    <property type="entry name" value="TRANSPOSABLE ELEMENT P TRANSPOSASE_THAP9 CONSERVED DOMAIN-CONTAINING PROTEIN"/>
    <property type="match status" value="1"/>
</dbReference>